<dbReference type="RefSeq" id="WP_245891978.1">
    <property type="nucleotide sequence ID" value="NZ_MSCM01000001.1"/>
</dbReference>
<dbReference type="InterPro" id="IPR026444">
    <property type="entry name" value="Secre_tail"/>
</dbReference>
<dbReference type="CDD" id="cd08023">
    <property type="entry name" value="GH16_laminarinase_like"/>
    <property type="match status" value="1"/>
</dbReference>
<comment type="similarity">
    <text evidence="1">Belongs to the glycosyl hydrolase 16 family.</text>
</comment>
<dbReference type="GO" id="GO:0004553">
    <property type="term" value="F:hydrolase activity, hydrolyzing O-glycosyl compounds"/>
    <property type="evidence" value="ECO:0007669"/>
    <property type="project" value="InterPro"/>
</dbReference>
<dbReference type="AlphaFoldDB" id="A0A2S7WWC7"/>
<evidence type="ECO:0000256" key="1">
    <source>
        <dbReference type="ARBA" id="ARBA00006865"/>
    </source>
</evidence>
<dbReference type="GO" id="GO:0005975">
    <property type="term" value="P:carbohydrate metabolic process"/>
    <property type="evidence" value="ECO:0007669"/>
    <property type="project" value="InterPro"/>
</dbReference>
<dbReference type="PANTHER" id="PTHR10963:SF55">
    <property type="entry name" value="GLYCOSIDE HYDROLASE FAMILY 16 PROTEIN"/>
    <property type="match status" value="1"/>
</dbReference>
<feature type="domain" description="GH16" evidence="3">
    <location>
        <begin position="158"/>
        <end position="425"/>
    </location>
</feature>
<evidence type="ECO:0000256" key="2">
    <source>
        <dbReference type="ARBA" id="ARBA00022729"/>
    </source>
</evidence>
<name>A0A2S7WWC7_9FLAO</name>
<dbReference type="Pfam" id="PF00722">
    <property type="entry name" value="Glyco_hydro_16"/>
    <property type="match status" value="1"/>
</dbReference>
<gene>
    <name evidence="4" type="ORF">BTO16_04615</name>
</gene>
<evidence type="ECO:0000313" key="4">
    <source>
        <dbReference type="EMBL" id="PQJ81895.1"/>
    </source>
</evidence>
<dbReference type="NCBIfam" id="TIGR04183">
    <property type="entry name" value="Por_Secre_tail"/>
    <property type="match status" value="1"/>
</dbReference>
<evidence type="ECO:0000259" key="3">
    <source>
        <dbReference type="PROSITE" id="PS51762"/>
    </source>
</evidence>
<dbReference type="InterPro" id="IPR050546">
    <property type="entry name" value="Glycosyl_Hydrlase_16"/>
</dbReference>
<evidence type="ECO:0000313" key="5">
    <source>
        <dbReference type="Proteomes" id="UP000239068"/>
    </source>
</evidence>
<sequence>MSVQFYSQQMPLDFTDSVDTFITFDGSGFSTRNDPKDASNNVGQFFNNGSNASQGFYIDVAVNLDIQQKITLAFYSFDPNPHNILLKLESATNTNVQVKETFTVPSPSNWKTISFDFSNAKNSADGTNVNATGIYTRLFLIIDDASTTPGTYLIDDITDGTAPTDPNALDVLYTDLVWSDEFDGNGAVDSNKWFPQTIGPNGGRWYNGELQHYTDRTENANVSNGYLNIVAKKENFTQNGVALNYTSARLNSKYAFTHGRVDVRAKLPFGDGTWPAIWTLGKNVNEQGAYWFQEGFGTTNWPACGEIDIMEHGLHATNEVSSALHTPSSSGNTMNTSTIALANVAENFHVYSMNWSPNQITFMIDGVGYYTYKVSIKNDNTWPFDKEQFLLLNIAMGGFSGTPDANFTESSMVIDYVKIYQNNPLSIADVFADKFAVYPNPSSDFVTIRTNEIIEKVMLYNTLGQIVIDKNTATKQLNVKNLKAGLYLLKIYANERIVSKKIVISK</sequence>
<accession>A0A2S7WWC7</accession>
<protein>
    <submittedName>
        <fullName evidence="4">Beta-glucanase</fullName>
    </submittedName>
</protein>
<dbReference type="InterPro" id="IPR000757">
    <property type="entry name" value="Beta-glucanase-like"/>
</dbReference>
<dbReference type="SUPFAM" id="SSF49899">
    <property type="entry name" value="Concanavalin A-like lectins/glucanases"/>
    <property type="match status" value="1"/>
</dbReference>
<dbReference type="Pfam" id="PF18962">
    <property type="entry name" value="Por_Secre_tail"/>
    <property type="match status" value="1"/>
</dbReference>
<proteinExistence type="inferred from homology"/>
<dbReference type="InterPro" id="IPR013320">
    <property type="entry name" value="ConA-like_dom_sf"/>
</dbReference>
<keyword evidence="2" id="KW-0732">Signal</keyword>
<organism evidence="4 5">
    <name type="scientific">Polaribacter glomeratus</name>
    <dbReference type="NCBI Taxonomy" id="102"/>
    <lineage>
        <taxon>Bacteria</taxon>
        <taxon>Pseudomonadati</taxon>
        <taxon>Bacteroidota</taxon>
        <taxon>Flavobacteriia</taxon>
        <taxon>Flavobacteriales</taxon>
        <taxon>Flavobacteriaceae</taxon>
    </lineage>
</organism>
<dbReference type="EMBL" id="MSCM01000001">
    <property type="protein sequence ID" value="PQJ81895.1"/>
    <property type="molecule type" value="Genomic_DNA"/>
</dbReference>
<dbReference type="Gene3D" id="2.60.120.200">
    <property type="match status" value="1"/>
</dbReference>
<dbReference type="PROSITE" id="PS51762">
    <property type="entry name" value="GH16_2"/>
    <property type="match status" value="1"/>
</dbReference>
<reference evidence="4 5" key="1">
    <citation type="submission" date="2016-12" db="EMBL/GenBank/DDBJ databases">
        <title>Trade-off between light-utilization and light-protection in marine flavobacteria.</title>
        <authorList>
            <person name="Kumagai Y."/>
            <person name="Yoshizawa S."/>
            <person name="Kogure K."/>
            <person name="Iwasaki W."/>
        </authorList>
    </citation>
    <scope>NUCLEOTIDE SEQUENCE [LARGE SCALE GENOMIC DNA]</scope>
    <source>
        <strain evidence="4 5">ATCC 43844</strain>
    </source>
</reference>
<dbReference type="Proteomes" id="UP000239068">
    <property type="component" value="Unassembled WGS sequence"/>
</dbReference>
<dbReference type="PANTHER" id="PTHR10963">
    <property type="entry name" value="GLYCOSYL HYDROLASE-RELATED"/>
    <property type="match status" value="1"/>
</dbReference>
<keyword evidence="5" id="KW-1185">Reference proteome</keyword>
<comment type="caution">
    <text evidence="4">The sequence shown here is derived from an EMBL/GenBank/DDBJ whole genome shotgun (WGS) entry which is preliminary data.</text>
</comment>